<keyword evidence="3" id="KW-1185">Reference proteome</keyword>
<evidence type="ECO:0000313" key="2">
    <source>
        <dbReference type="EMBL" id="CAG7831387.1"/>
    </source>
</evidence>
<name>A0A8J2PWY3_9HEXA</name>
<evidence type="ECO:0000313" key="3">
    <source>
        <dbReference type="Proteomes" id="UP000708208"/>
    </source>
</evidence>
<protein>
    <recommendedName>
        <fullName evidence="1">Exonuclease domain-containing protein</fullName>
    </recommendedName>
</protein>
<comment type="caution">
    <text evidence="2">The sequence shown here is derived from an EMBL/GenBank/DDBJ whole genome shotgun (WGS) entry which is preliminary data.</text>
</comment>
<evidence type="ECO:0000259" key="1">
    <source>
        <dbReference type="SMART" id="SM00479"/>
    </source>
</evidence>
<feature type="domain" description="Exonuclease" evidence="1">
    <location>
        <begin position="92"/>
        <end position="251"/>
    </location>
</feature>
<accession>A0A8J2PWY3</accession>
<gene>
    <name evidence="2" type="ORF">AFUS01_LOCUS41133</name>
</gene>
<organism evidence="2 3">
    <name type="scientific">Allacma fusca</name>
    <dbReference type="NCBI Taxonomy" id="39272"/>
    <lineage>
        <taxon>Eukaryota</taxon>
        <taxon>Metazoa</taxon>
        <taxon>Ecdysozoa</taxon>
        <taxon>Arthropoda</taxon>
        <taxon>Hexapoda</taxon>
        <taxon>Collembola</taxon>
        <taxon>Symphypleona</taxon>
        <taxon>Sminthuridae</taxon>
        <taxon>Allacma</taxon>
    </lineage>
</organism>
<dbReference type="EMBL" id="CAJVCH010560269">
    <property type="protein sequence ID" value="CAG7831387.1"/>
    <property type="molecule type" value="Genomic_DNA"/>
</dbReference>
<dbReference type="Proteomes" id="UP000708208">
    <property type="component" value="Unassembled WGS sequence"/>
</dbReference>
<dbReference type="AlphaFoldDB" id="A0A8J2PWY3"/>
<dbReference type="OrthoDB" id="8296192at2759"/>
<dbReference type="SMART" id="SM00479">
    <property type="entry name" value="EXOIII"/>
    <property type="match status" value="1"/>
</dbReference>
<proteinExistence type="predicted"/>
<dbReference type="InterPro" id="IPR013520">
    <property type="entry name" value="Ribonucl_H"/>
</dbReference>
<reference evidence="2" key="1">
    <citation type="submission" date="2021-06" db="EMBL/GenBank/DDBJ databases">
        <authorList>
            <person name="Hodson N. C."/>
            <person name="Mongue J. A."/>
            <person name="Jaron S. K."/>
        </authorList>
    </citation>
    <scope>NUCLEOTIDE SEQUENCE</scope>
</reference>
<sequence length="302" mass="34357">MSNFESKVAQKKRIIDDLYALDEDDFVDVVCKTLPDLSKSKIAKIKNFIANKRLMAGDTVDQGTDLTSSPRVSLPAWKIDLVYRGDLIPKNGLVFMDVEKVNVRDSHQMVAGTVAIVDARRELIFWCIIKQENVCQFFPKLTGLDRKKISEGITVPQAKTLIKKVLVGNTVVGAAIEADLESIGYDWRTNNTSIMEIQDFYRDSKGPFRLYDLAKHFFPQKENYQCSLHSAIADARMTVKIAKRMLLLKMQTPEISTYEKVQRSPKPAKMDVGDKCTCCKTAKKYKKKPAGKQDWRNFDFNV</sequence>